<dbReference type="InterPro" id="IPR033762">
    <property type="entry name" value="MCM_OB"/>
</dbReference>
<reference evidence="8" key="1">
    <citation type="submission" date="2016-12" db="EMBL/GenBank/DDBJ databases">
        <title>Discovery of methanogenic haloarchaea.</title>
        <authorList>
            <person name="Sorokin D.Y."/>
            <person name="Makarova K.S."/>
            <person name="Abbas B."/>
            <person name="Ferrer M."/>
            <person name="Golyshin P.N."/>
        </authorList>
    </citation>
    <scope>NUCLEOTIDE SEQUENCE [LARGE SCALE GENOMIC DNA]</scope>
    <source>
        <strain evidence="8">HMET1</strain>
    </source>
</reference>
<keyword evidence="2" id="KW-0235">DNA replication</keyword>
<dbReference type="GO" id="GO:0005524">
    <property type="term" value="F:ATP binding"/>
    <property type="evidence" value="ECO:0007669"/>
    <property type="project" value="UniProtKB-KW"/>
</dbReference>
<dbReference type="SMART" id="SM00350">
    <property type="entry name" value="MCM"/>
    <property type="match status" value="1"/>
</dbReference>
<dbReference type="PROSITE" id="PS00847">
    <property type="entry name" value="MCM_1"/>
    <property type="match status" value="1"/>
</dbReference>
<dbReference type="Pfam" id="PF17855">
    <property type="entry name" value="MCM_lid"/>
    <property type="match status" value="1"/>
</dbReference>
<dbReference type="Gene3D" id="1.10.10.10">
    <property type="entry name" value="Winged helix-like DNA-binding domain superfamily/Winged helix DNA-binding domain"/>
    <property type="match status" value="1"/>
</dbReference>
<dbReference type="InterPro" id="IPR031327">
    <property type="entry name" value="MCM"/>
</dbReference>
<dbReference type="InterPro" id="IPR001208">
    <property type="entry name" value="MCM_dom"/>
</dbReference>
<dbReference type="InterPro" id="IPR018525">
    <property type="entry name" value="MCM_CS"/>
</dbReference>
<keyword evidence="3 6" id="KW-0547">Nucleotide-binding</keyword>
<evidence type="ECO:0000256" key="2">
    <source>
        <dbReference type="ARBA" id="ARBA00022705"/>
    </source>
</evidence>
<accession>A0A1Q6DWB2</accession>
<feature type="domain" description="MCM C-terminal AAA(+) ATPase" evidence="7">
    <location>
        <begin position="286"/>
        <end position="493"/>
    </location>
</feature>
<dbReference type="FunFam" id="3.40.50.300:FF:000826">
    <property type="entry name" value="Replicative DNA helicase Mcm"/>
    <property type="match status" value="1"/>
</dbReference>
<dbReference type="GO" id="GO:0003697">
    <property type="term" value="F:single-stranded DNA binding"/>
    <property type="evidence" value="ECO:0007669"/>
    <property type="project" value="TreeGrafter"/>
</dbReference>
<organism evidence="8 9">
    <name type="scientific">Methanohalarchaeum thermophilum</name>
    <dbReference type="NCBI Taxonomy" id="1903181"/>
    <lineage>
        <taxon>Archaea</taxon>
        <taxon>Methanobacteriati</taxon>
        <taxon>Methanobacteriota</taxon>
        <taxon>Methanonatronarchaeia</taxon>
        <taxon>Methanonatronarchaeales</taxon>
        <taxon>Methanonatronarchaeaceae</taxon>
        <taxon>Candidatus Methanohalarchaeum</taxon>
    </lineage>
</organism>
<dbReference type="Gene3D" id="2.40.50.140">
    <property type="entry name" value="Nucleic acid-binding proteins"/>
    <property type="match status" value="1"/>
</dbReference>
<dbReference type="InterPro" id="IPR036388">
    <property type="entry name" value="WH-like_DNA-bd_sf"/>
</dbReference>
<evidence type="ECO:0000256" key="4">
    <source>
        <dbReference type="ARBA" id="ARBA00022840"/>
    </source>
</evidence>
<dbReference type="Pfam" id="PF17207">
    <property type="entry name" value="MCM_OB"/>
    <property type="match status" value="1"/>
</dbReference>
<evidence type="ECO:0000256" key="3">
    <source>
        <dbReference type="ARBA" id="ARBA00022741"/>
    </source>
</evidence>
<dbReference type="InParanoid" id="A0A1Q6DWB2"/>
<dbReference type="GO" id="GO:0042555">
    <property type="term" value="C:MCM complex"/>
    <property type="evidence" value="ECO:0007669"/>
    <property type="project" value="TreeGrafter"/>
</dbReference>
<name>A0A1Q6DWB2_METT1</name>
<dbReference type="Proteomes" id="UP000185744">
    <property type="component" value="Unassembled WGS sequence"/>
</dbReference>
<comment type="caution">
    <text evidence="8">The sequence shown here is derived from an EMBL/GenBank/DDBJ whole genome shotgun (WGS) entry which is preliminary data.</text>
</comment>
<dbReference type="SUPFAM" id="SSF52540">
    <property type="entry name" value="P-loop containing nucleoside triphosphate hydrolases"/>
    <property type="match status" value="1"/>
</dbReference>
<dbReference type="Gene3D" id="3.30.1640.10">
    <property type="entry name" value="mini-chromosome maintenance (MCM) complex, chain A, domain 1"/>
    <property type="match status" value="1"/>
</dbReference>
<dbReference type="InterPro" id="IPR027417">
    <property type="entry name" value="P-loop_NTPase"/>
</dbReference>
<dbReference type="SUPFAM" id="SSF50249">
    <property type="entry name" value="Nucleic acid-binding proteins"/>
    <property type="match status" value="1"/>
</dbReference>
<keyword evidence="9" id="KW-1185">Reference proteome</keyword>
<dbReference type="PROSITE" id="PS50051">
    <property type="entry name" value="MCM_2"/>
    <property type="match status" value="1"/>
</dbReference>
<evidence type="ECO:0000259" key="7">
    <source>
        <dbReference type="PROSITE" id="PS50051"/>
    </source>
</evidence>
<dbReference type="EMBL" id="MSDW01000001">
    <property type="protein sequence ID" value="OKY78628.1"/>
    <property type="molecule type" value="Genomic_DNA"/>
</dbReference>
<evidence type="ECO:0000256" key="6">
    <source>
        <dbReference type="RuleBase" id="RU004070"/>
    </source>
</evidence>
<proteinExistence type="inferred from homology"/>
<dbReference type="STRING" id="1903181.BTN85_1125"/>
<dbReference type="PRINTS" id="PR01657">
    <property type="entry name" value="MCMFAMILY"/>
</dbReference>
<keyword evidence="5 6" id="KW-0238">DNA-binding</keyword>
<dbReference type="AlphaFoldDB" id="A0A1Q6DWB2"/>
<evidence type="ECO:0000313" key="9">
    <source>
        <dbReference type="Proteomes" id="UP000185744"/>
    </source>
</evidence>
<dbReference type="PANTHER" id="PTHR11630">
    <property type="entry name" value="DNA REPLICATION LICENSING FACTOR MCM FAMILY MEMBER"/>
    <property type="match status" value="1"/>
</dbReference>
<evidence type="ECO:0000313" key="8">
    <source>
        <dbReference type="EMBL" id="OKY78628.1"/>
    </source>
</evidence>
<protein>
    <submittedName>
        <fullName evidence="8">ATPase involved in replication control Cdc46/Mcm family</fullName>
    </submittedName>
</protein>
<gene>
    <name evidence="8" type="ORF">BTN85_1125</name>
</gene>
<evidence type="ECO:0000256" key="1">
    <source>
        <dbReference type="ARBA" id="ARBA00008010"/>
    </source>
</evidence>
<dbReference type="Gene3D" id="3.40.50.300">
    <property type="entry name" value="P-loop containing nucleotide triphosphate hydrolases"/>
    <property type="match status" value="1"/>
</dbReference>
<dbReference type="GO" id="GO:0006260">
    <property type="term" value="P:DNA replication"/>
    <property type="evidence" value="ECO:0007669"/>
    <property type="project" value="UniProtKB-KW"/>
</dbReference>
<dbReference type="Pfam" id="PF00493">
    <property type="entry name" value="MCM"/>
    <property type="match status" value="1"/>
</dbReference>
<keyword evidence="4 6" id="KW-0067">ATP-binding</keyword>
<comment type="similarity">
    <text evidence="1 6">Belongs to the MCM family.</text>
</comment>
<dbReference type="InterPro" id="IPR012340">
    <property type="entry name" value="NA-bd_OB-fold"/>
</dbReference>
<evidence type="ECO:0000256" key="5">
    <source>
        <dbReference type="ARBA" id="ARBA00023125"/>
    </source>
</evidence>
<dbReference type="InterPro" id="IPR041562">
    <property type="entry name" value="MCM_lid"/>
</dbReference>
<dbReference type="FunCoup" id="A0A1Q6DWB2">
    <property type="interactions" value="90"/>
</dbReference>
<dbReference type="Gene3D" id="2.20.28.10">
    <property type="match status" value="1"/>
</dbReference>
<dbReference type="GO" id="GO:0017116">
    <property type="term" value="F:single-stranded DNA helicase activity"/>
    <property type="evidence" value="ECO:0007669"/>
    <property type="project" value="TreeGrafter"/>
</dbReference>
<sequence>MNNRISVDDEEGLKEVVEEFLDRYYDSQGTEFTLRDLIESYPGRKHLSIDYKRLEFFDPDLADLLLVEPLVIDELEKKAREMALEKYDANLDKGFNVRVKNLPDDIYLQIRNIRQHHINRFFPIDGIVQKATQVMPQATLAVFKCEECHEIMEIRQKSETEFKSPPKCYNEKCGAGSSKIEFLEKKSEFRDFQKIKIQEPPEQLTGGEKPEDITVKAKDDLAGKVTPGNRVTVNGFVKIEKRENSRIYDPYVEANNIELEEQEFQRIEISSGDEEKIRKLSEDPQIYSKIIESMVPAVYGYSNIKEAVALQLFSGQPKKNPDGTRIRGDIHTLLIGDPGTAKSQILRYISDLAPRGVYASGKSVSAAGLTAAAVKDEFSEGAFTLEAGALVLSDQGVCAIDEFDKIEAEDLNALNDAMEQQEIAVHKAGIDSTLKTRCAVLSAANPKYGRFDEFEPIPEQLNIDPTLLSRFDLIFPITDKPDRDRDNRIAEHILNTNRLGEKRKREEVMDRNIVDEGDAEVVRVKSEIEPDLLRKYVAKARQISPVMTQEARDKLKEFYIELRNERWDSSSSVDEDPLPITARNLEALIRLGEASARTRLSDKVKLKDAERAIRIVDNCLSKVKESYSESNVSLDTIEVKKEENLSMTEKVSNVLDVIEKEFEGEAEENELIHKMKELMGIEDTEKAKKLIERAKKENRIYEPRDQVYKIV</sequence>
<dbReference type="PANTHER" id="PTHR11630:SF66">
    <property type="entry name" value="DNA REPLICATION LICENSING FACTOR MCM4"/>
    <property type="match status" value="1"/>
</dbReference>